<feature type="transmembrane region" description="Helical" evidence="1">
    <location>
        <begin position="451"/>
        <end position="472"/>
    </location>
</feature>
<keyword evidence="1" id="KW-0812">Transmembrane</keyword>
<protein>
    <submittedName>
        <fullName evidence="2">Uncharacterized protein</fullName>
    </submittedName>
</protein>
<gene>
    <name evidence="2" type="ORF">A1D18_02480</name>
</gene>
<name>A0A1J8NLR1_9COXI</name>
<dbReference type="AlphaFoldDB" id="A0A1J8NLR1"/>
<dbReference type="EMBL" id="LUKY01000032">
    <property type="protein sequence ID" value="OIZ94990.1"/>
    <property type="molecule type" value="Genomic_DNA"/>
</dbReference>
<comment type="caution">
    <text evidence="2">The sequence shown here is derived from an EMBL/GenBank/DDBJ whole genome shotgun (WGS) entry which is preliminary data.</text>
</comment>
<dbReference type="OrthoDB" id="9998587at2"/>
<evidence type="ECO:0000313" key="2">
    <source>
        <dbReference type="EMBL" id="OIZ94990.1"/>
    </source>
</evidence>
<accession>A0A1J8NLR1</accession>
<organism evidence="2 3">
    <name type="scientific">Candidatus Rickettsiella isopodorum</name>
    <dbReference type="NCBI Taxonomy" id="1225476"/>
    <lineage>
        <taxon>Bacteria</taxon>
        <taxon>Pseudomonadati</taxon>
        <taxon>Pseudomonadota</taxon>
        <taxon>Gammaproteobacteria</taxon>
        <taxon>Legionellales</taxon>
        <taxon>Coxiellaceae</taxon>
        <taxon>Rickettsiella</taxon>
    </lineage>
</organism>
<keyword evidence="3" id="KW-1185">Reference proteome</keyword>
<evidence type="ECO:0000256" key="1">
    <source>
        <dbReference type="SAM" id="Phobius"/>
    </source>
</evidence>
<feature type="transmembrane region" description="Helical" evidence="1">
    <location>
        <begin position="371"/>
        <end position="389"/>
    </location>
</feature>
<keyword evidence="1" id="KW-0472">Membrane</keyword>
<feature type="transmembrane region" description="Helical" evidence="1">
    <location>
        <begin position="410"/>
        <end position="431"/>
    </location>
</feature>
<evidence type="ECO:0000313" key="3">
    <source>
        <dbReference type="Proteomes" id="UP000183924"/>
    </source>
</evidence>
<reference evidence="2 3" key="1">
    <citation type="submission" date="2016-03" db="EMBL/GenBank/DDBJ databases">
        <title>Comparative genomics of Rickettsiella.</title>
        <authorList>
            <person name="Chandler C."/>
            <person name="Wang Y."/>
        </authorList>
    </citation>
    <scope>NUCLEOTIDE SEQUENCE [LARGE SCALE GENOMIC DNA]</scope>
    <source>
        <strain evidence="2 3">RCFS May 2013</strain>
    </source>
</reference>
<feature type="transmembrane region" description="Helical" evidence="1">
    <location>
        <begin position="70"/>
        <end position="86"/>
    </location>
</feature>
<feature type="transmembrane region" description="Helical" evidence="1">
    <location>
        <begin position="98"/>
        <end position="118"/>
    </location>
</feature>
<keyword evidence="1" id="KW-1133">Transmembrane helix</keyword>
<sequence>MPLSINHSKFETPTNNNQDPCFIDIEKDVKEENLVLNQELTEVNALNTVVKYYLDGKGHASLSKLVRDQLILLTVAITGAGLYATAADDYAQSIGEKLAGRINYMVCTCLPALVVLYNSTELFLIMRRSEAIPEPLNQYLTNSSTRLEKYLEDMAITTGAAISALPLAAVSYMYPIPGLSKTLLVFQGIVVLIDNTILHLFPFKLAFSEPLYRLPSLPFEFIIRQIMNCQLNQEVKDKKKLQMQINQSIQAIKQRLINHLECGEKLLSIYGFKFLGCSYTNEVKKQIDDEYSRQNLPIELLIALLNRLHDMASHQSISPPSSLRKFFRTLSYVPGALWVMSSCAGFLAAPVNEMTALTGSPALGATFSTPPIYFLGVLLAFFGGNALQNTFDYITDWKEDAVKIPMAFKLYPKTSVLLIFISMYLSAFSYAAGAQLINDNFKGDLAFLRPYLLYLAKTGLTFLGFTAMIDFFNNMLSKFGQYGRNEDAQTVIKLAEAFSQMKNSFQRMKPVFLLESLASMNEGYLNSILNVKDKTDQRNFSELLIQLAEKLKVKLLKEFESIDLADIDEAKFIKLLSQLKNDLCYIVDKIEALLIFFDTDQKSDALPVNLKEVCQEYKAVCKLITTLDGVSLANDRELGTFSRDDRYAGPSSETTPLLIAPGGSIQTRFFHHYASTSNRSSFSPIDLTIASSQIGR</sequence>
<feature type="transmembrane region" description="Helical" evidence="1">
    <location>
        <begin position="186"/>
        <end position="207"/>
    </location>
</feature>
<proteinExistence type="predicted"/>
<dbReference type="RefSeq" id="WP_071662251.1">
    <property type="nucleotide sequence ID" value="NZ_LUKY01000032.1"/>
</dbReference>
<feature type="transmembrane region" description="Helical" evidence="1">
    <location>
        <begin position="330"/>
        <end position="351"/>
    </location>
</feature>
<dbReference type="Proteomes" id="UP000183924">
    <property type="component" value="Unassembled WGS sequence"/>
</dbReference>
<feature type="transmembrane region" description="Helical" evidence="1">
    <location>
        <begin position="154"/>
        <end position="174"/>
    </location>
</feature>